<sequence length="189" mass="21244">MERSEKRRLDTSHRKCFNVMNRYAEEVQMMVAERENDKARIVQLFQELRDKNSREASNVLKANSEKKTAIAETERLTTEAAQLRQQFESTNATTQDQVAWDDIERVLHQTHGKLISAATHFGNFIDILQNKRLASLLPGTEVFNGNWPAHGGSVGAADPTAVPGFSESSNPPLFDPHVSASVNHHESYV</sequence>
<gene>
    <name evidence="2" type="ORF">N7450_011432</name>
</gene>
<dbReference type="EMBL" id="JAQJAC010000010">
    <property type="protein sequence ID" value="KAJ5568946.1"/>
    <property type="molecule type" value="Genomic_DNA"/>
</dbReference>
<evidence type="ECO:0000313" key="2">
    <source>
        <dbReference type="EMBL" id="KAJ5568946.1"/>
    </source>
</evidence>
<dbReference type="Proteomes" id="UP001216150">
    <property type="component" value="Unassembled WGS sequence"/>
</dbReference>
<organism evidence="2 3">
    <name type="scientific">Penicillium hetheringtonii</name>
    <dbReference type="NCBI Taxonomy" id="911720"/>
    <lineage>
        <taxon>Eukaryota</taxon>
        <taxon>Fungi</taxon>
        <taxon>Dikarya</taxon>
        <taxon>Ascomycota</taxon>
        <taxon>Pezizomycotina</taxon>
        <taxon>Eurotiomycetes</taxon>
        <taxon>Eurotiomycetidae</taxon>
        <taxon>Eurotiales</taxon>
        <taxon>Aspergillaceae</taxon>
        <taxon>Penicillium</taxon>
    </lineage>
</organism>
<dbReference type="AlphaFoldDB" id="A0AAD6D9Y1"/>
<proteinExistence type="predicted"/>
<keyword evidence="3" id="KW-1185">Reference proteome</keyword>
<feature type="region of interest" description="Disordered" evidence="1">
    <location>
        <begin position="165"/>
        <end position="189"/>
    </location>
</feature>
<accession>A0AAD6D9Y1</accession>
<name>A0AAD6D9Y1_9EURO</name>
<reference evidence="2 3" key="1">
    <citation type="journal article" date="2023" name="IMA Fungus">
        <title>Comparative genomic study of the Penicillium genus elucidates a diverse pangenome and 15 lateral gene transfer events.</title>
        <authorList>
            <person name="Petersen C."/>
            <person name="Sorensen T."/>
            <person name="Nielsen M.R."/>
            <person name="Sondergaard T.E."/>
            <person name="Sorensen J.L."/>
            <person name="Fitzpatrick D.A."/>
            <person name="Frisvad J.C."/>
            <person name="Nielsen K.L."/>
        </authorList>
    </citation>
    <scope>NUCLEOTIDE SEQUENCE [LARGE SCALE GENOMIC DNA]</scope>
    <source>
        <strain evidence="2 3">IBT 29057</strain>
    </source>
</reference>
<protein>
    <submittedName>
        <fullName evidence="2">Uncharacterized protein</fullName>
    </submittedName>
</protein>
<comment type="caution">
    <text evidence="2">The sequence shown here is derived from an EMBL/GenBank/DDBJ whole genome shotgun (WGS) entry which is preliminary data.</text>
</comment>
<evidence type="ECO:0000256" key="1">
    <source>
        <dbReference type="SAM" id="MobiDB-lite"/>
    </source>
</evidence>
<evidence type="ECO:0000313" key="3">
    <source>
        <dbReference type="Proteomes" id="UP001216150"/>
    </source>
</evidence>